<dbReference type="Pfam" id="PF13185">
    <property type="entry name" value="GAF_2"/>
    <property type="match status" value="1"/>
</dbReference>
<dbReference type="RefSeq" id="WP_121925510.1">
    <property type="nucleotide sequence ID" value="NZ_CBCSGA010000009.1"/>
</dbReference>
<dbReference type="Gene3D" id="3.30.565.10">
    <property type="entry name" value="Histidine kinase-like ATPase, C-terminal domain"/>
    <property type="match status" value="1"/>
</dbReference>
<evidence type="ECO:0000256" key="8">
    <source>
        <dbReference type="ARBA" id="ARBA00023012"/>
    </source>
</evidence>
<feature type="domain" description="PAC" evidence="15">
    <location>
        <begin position="369"/>
        <end position="416"/>
    </location>
</feature>
<feature type="domain" description="PAS" evidence="14">
    <location>
        <begin position="982"/>
        <end position="1052"/>
    </location>
</feature>
<dbReference type="SUPFAM" id="SSF55785">
    <property type="entry name" value="PYP-like sensor domain (PAS domain)"/>
    <property type="match status" value="11"/>
</dbReference>
<feature type="domain" description="Histidine kinase" evidence="12">
    <location>
        <begin position="1632"/>
        <end position="1854"/>
    </location>
</feature>
<evidence type="ECO:0000256" key="7">
    <source>
        <dbReference type="ARBA" id="ARBA00022840"/>
    </source>
</evidence>
<dbReference type="Pfam" id="PF00512">
    <property type="entry name" value="HisKA"/>
    <property type="match status" value="1"/>
</dbReference>
<dbReference type="InterPro" id="IPR003018">
    <property type="entry name" value="GAF"/>
</dbReference>
<dbReference type="PRINTS" id="PR00344">
    <property type="entry name" value="BCTRLSENSOR"/>
</dbReference>
<keyword evidence="7" id="KW-0067">ATP-binding</keyword>
<dbReference type="Pfam" id="PF08447">
    <property type="entry name" value="PAS_3"/>
    <property type="match status" value="5"/>
</dbReference>
<dbReference type="SMART" id="SM00448">
    <property type="entry name" value="REC"/>
    <property type="match status" value="1"/>
</dbReference>
<evidence type="ECO:0000256" key="11">
    <source>
        <dbReference type="PROSITE-ProRule" id="PRU00169"/>
    </source>
</evidence>
<keyword evidence="5" id="KW-0547">Nucleotide-binding</keyword>
<feature type="domain" description="PAS" evidence="14">
    <location>
        <begin position="52"/>
        <end position="103"/>
    </location>
</feature>
<evidence type="ECO:0000313" key="17">
    <source>
        <dbReference type="Proteomes" id="UP000280368"/>
    </source>
</evidence>
<dbReference type="Pfam" id="PF13426">
    <property type="entry name" value="PAS_9"/>
    <property type="match status" value="2"/>
</dbReference>
<keyword evidence="8" id="KW-0902">Two-component regulatory system</keyword>
<comment type="subunit">
    <text evidence="9">At low DSF concentrations, interacts with RpfF.</text>
</comment>
<reference evidence="16 17" key="1">
    <citation type="submission" date="2018-10" db="EMBL/GenBank/DDBJ databases">
        <title>Genomic Encyclopedia of Archaeal and Bacterial Type Strains, Phase II (KMG-II): from individual species to whole genera.</title>
        <authorList>
            <person name="Goeker M."/>
        </authorList>
    </citation>
    <scope>NUCLEOTIDE SEQUENCE [LARGE SCALE GENOMIC DNA]</scope>
    <source>
        <strain evidence="16 17">DSM 19727</strain>
    </source>
</reference>
<dbReference type="CDD" id="cd17546">
    <property type="entry name" value="REC_hyHK_CKI1_RcsC-like"/>
    <property type="match status" value="1"/>
</dbReference>
<dbReference type="InterPro" id="IPR036097">
    <property type="entry name" value="HisK_dim/P_sf"/>
</dbReference>
<dbReference type="EMBL" id="REFH01000009">
    <property type="protein sequence ID" value="RMA76154.1"/>
    <property type="molecule type" value="Genomic_DNA"/>
</dbReference>
<evidence type="ECO:0000256" key="1">
    <source>
        <dbReference type="ARBA" id="ARBA00000085"/>
    </source>
</evidence>
<dbReference type="Gene3D" id="3.30.450.40">
    <property type="match status" value="1"/>
</dbReference>
<dbReference type="Gene3D" id="3.40.50.2300">
    <property type="match status" value="1"/>
</dbReference>
<keyword evidence="17" id="KW-1185">Reference proteome</keyword>
<dbReference type="InterPro" id="IPR013655">
    <property type="entry name" value="PAS_fold_3"/>
</dbReference>
<dbReference type="Pfam" id="PF00989">
    <property type="entry name" value="PAS"/>
    <property type="match status" value="4"/>
</dbReference>
<evidence type="ECO:0000256" key="6">
    <source>
        <dbReference type="ARBA" id="ARBA00022777"/>
    </source>
</evidence>
<dbReference type="Gene3D" id="3.30.450.20">
    <property type="entry name" value="PAS domain"/>
    <property type="match status" value="11"/>
</dbReference>
<feature type="domain" description="PAC" evidence="15">
    <location>
        <begin position="1183"/>
        <end position="1235"/>
    </location>
</feature>
<dbReference type="SMART" id="SM00091">
    <property type="entry name" value="PAS"/>
    <property type="match status" value="10"/>
</dbReference>
<dbReference type="InterPro" id="IPR000700">
    <property type="entry name" value="PAS-assoc_C"/>
</dbReference>
<dbReference type="SMART" id="SM00388">
    <property type="entry name" value="HisKA"/>
    <property type="match status" value="1"/>
</dbReference>
<name>A0A3L9ZV21_9FLAO</name>
<evidence type="ECO:0000259" key="13">
    <source>
        <dbReference type="PROSITE" id="PS50110"/>
    </source>
</evidence>
<evidence type="ECO:0000256" key="10">
    <source>
        <dbReference type="ARBA" id="ARBA00068150"/>
    </source>
</evidence>
<evidence type="ECO:0000256" key="2">
    <source>
        <dbReference type="ARBA" id="ARBA00012438"/>
    </source>
</evidence>
<dbReference type="Proteomes" id="UP000280368">
    <property type="component" value="Unassembled WGS sequence"/>
</dbReference>
<feature type="domain" description="PAS" evidence="14">
    <location>
        <begin position="297"/>
        <end position="339"/>
    </location>
</feature>
<comment type="catalytic activity">
    <reaction evidence="1">
        <text>ATP + protein L-histidine = ADP + protein N-phospho-L-histidine.</text>
        <dbReference type="EC" id="2.7.13.3"/>
    </reaction>
</comment>
<gene>
    <name evidence="16" type="ORF">BC961_1874</name>
</gene>
<feature type="modified residue" description="4-aspartylphosphate" evidence="11">
    <location>
        <position position="1935"/>
    </location>
</feature>
<evidence type="ECO:0000256" key="3">
    <source>
        <dbReference type="ARBA" id="ARBA00022553"/>
    </source>
</evidence>
<dbReference type="PROSITE" id="PS50110">
    <property type="entry name" value="RESPONSE_REGULATORY"/>
    <property type="match status" value="1"/>
</dbReference>
<dbReference type="InterPro" id="IPR005467">
    <property type="entry name" value="His_kinase_dom"/>
</dbReference>
<keyword evidence="3 11" id="KW-0597">Phosphoprotein</keyword>
<evidence type="ECO:0000256" key="5">
    <source>
        <dbReference type="ARBA" id="ARBA00022741"/>
    </source>
</evidence>
<feature type="domain" description="PAS" evidence="14">
    <location>
        <begin position="1105"/>
        <end position="1179"/>
    </location>
</feature>
<dbReference type="SUPFAM" id="SSF52172">
    <property type="entry name" value="CheY-like"/>
    <property type="match status" value="1"/>
</dbReference>
<feature type="domain" description="PAC" evidence="15">
    <location>
        <begin position="1561"/>
        <end position="1614"/>
    </location>
</feature>
<evidence type="ECO:0000259" key="12">
    <source>
        <dbReference type="PROSITE" id="PS50109"/>
    </source>
</evidence>
<dbReference type="PROSITE" id="PS50113">
    <property type="entry name" value="PAC"/>
    <property type="match status" value="5"/>
</dbReference>
<dbReference type="GO" id="GO:0006355">
    <property type="term" value="P:regulation of DNA-templated transcription"/>
    <property type="evidence" value="ECO:0007669"/>
    <property type="project" value="InterPro"/>
</dbReference>
<dbReference type="GO" id="GO:0005524">
    <property type="term" value="F:ATP binding"/>
    <property type="evidence" value="ECO:0007669"/>
    <property type="project" value="UniProtKB-KW"/>
</dbReference>
<dbReference type="InterPro" id="IPR052162">
    <property type="entry name" value="Sensor_kinase/Photoreceptor"/>
</dbReference>
<dbReference type="InterPro" id="IPR001789">
    <property type="entry name" value="Sig_transdc_resp-reg_receiver"/>
</dbReference>
<dbReference type="FunFam" id="1.10.287.130:FF:000002">
    <property type="entry name" value="Two-component osmosensing histidine kinase"/>
    <property type="match status" value="1"/>
</dbReference>
<dbReference type="CDD" id="cd00130">
    <property type="entry name" value="PAS"/>
    <property type="match status" value="10"/>
</dbReference>
<proteinExistence type="predicted"/>
<dbReference type="PANTHER" id="PTHR43304">
    <property type="entry name" value="PHYTOCHROME-LIKE PROTEIN CPH1"/>
    <property type="match status" value="1"/>
</dbReference>
<keyword evidence="6" id="KW-0418">Kinase</keyword>
<dbReference type="EC" id="2.7.13.3" evidence="2"/>
<dbReference type="NCBIfam" id="TIGR00229">
    <property type="entry name" value="sensory_box"/>
    <property type="match status" value="7"/>
</dbReference>
<dbReference type="InterPro" id="IPR035965">
    <property type="entry name" value="PAS-like_dom_sf"/>
</dbReference>
<dbReference type="FunFam" id="3.30.565.10:FF:000010">
    <property type="entry name" value="Sensor histidine kinase RcsC"/>
    <property type="match status" value="1"/>
</dbReference>
<dbReference type="InterPro" id="IPR004358">
    <property type="entry name" value="Sig_transdc_His_kin-like_C"/>
</dbReference>
<evidence type="ECO:0000259" key="15">
    <source>
        <dbReference type="PROSITE" id="PS50113"/>
    </source>
</evidence>
<dbReference type="InterPro" id="IPR011006">
    <property type="entry name" value="CheY-like_superfamily"/>
</dbReference>
<dbReference type="PROSITE" id="PS50112">
    <property type="entry name" value="PAS"/>
    <property type="match status" value="8"/>
</dbReference>
<dbReference type="GO" id="GO:0000155">
    <property type="term" value="F:phosphorelay sensor kinase activity"/>
    <property type="evidence" value="ECO:0007669"/>
    <property type="project" value="InterPro"/>
</dbReference>
<evidence type="ECO:0000256" key="4">
    <source>
        <dbReference type="ARBA" id="ARBA00022679"/>
    </source>
</evidence>
<dbReference type="CDD" id="cd00082">
    <property type="entry name" value="HisKA"/>
    <property type="match status" value="1"/>
</dbReference>
<feature type="domain" description="PAC" evidence="15">
    <location>
        <begin position="929"/>
        <end position="981"/>
    </location>
</feature>
<protein>
    <recommendedName>
        <fullName evidence="10">Sensory/regulatory protein RpfC</fullName>
        <ecNumber evidence="2">2.7.13.3</ecNumber>
    </recommendedName>
</protein>
<dbReference type="InterPro" id="IPR036890">
    <property type="entry name" value="HATPase_C_sf"/>
</dbReference>
<dbReference type="Pfam" id="PF00072">
    <property type="entry name" value="Response_reg"/>
    <property type="match status" value="1"/>
</dbReference>
<dbReference type="InterPro" id="IPR000014">
    <property type="entry name" value="PAS"/>
</dbReference>
<organism evidence="16 17">
    <name type="scientific">Flavobacterium weaverense</name>
    <dbReference type="NCBI Taxonomy" id="271156"/>
    <lineage>
        <taxon>Bacteria</taxon>
        <taxon>Pseudomonadati</taxon>
        <taxon>Bacteroidota</taxon>
        <taxon>Flavobacteriia</taxon>
        <taxon>Flavobacteriales</taxon>
        <taxon>Flavobacteriaceae</taxon>
        <taxon>Flavobacterium</taxon>
    </lineage>
</organism>
<evidence type="ECO:0000259" key="14">
    <source>
        <dbReference type="PROSITE" id="PS50112"/>
    </source>
</evidence>
<dbReference type="InterPro" id="IPR013767">
    <property type="entry name" value="PAS_fold"/>
</dbReference>
<dbReference type="SUPFAM" id="SSF55781">
    <property type="entry name" value="GAF domain-like"/>
    <property type="match status" value="1"/>
</dbReference>
<dbReference type="Pfam" id="PF02518">
    <property type="entry name" value="HATPase_c"/>
    <property type="match status" value="1"/>
</dbReference>
<dbReference type="SMART" id="SM00086">
    <property type="entry name" value="PAC"/>
    <property type="match status" value="10"/>
</dbReference>
<evidence type="ECO:0000313" key="16">
    <source>
        <dbReference type="EMBL" id="RMA76154.1"/>
    </source>
</evidence>
<dbReference type="InterPro" id="IPR001610">
    <property type="entry name" value="PAC"/>
</dbReference>
<comment type="caution">
    <text evidence="16">The sequence shown here is derived from an EMBL/GenBank/DDBJ whole genome shotgun (WGS) entry which is preliminary data.</text>
</comment>
<dbReference type="SUPFAM" id="SSF47384">
    <property type="entry name" value="Homodimeric domain of signal transducing histidine kinase"/>
    <property type="match status" value="1"/>
</dbReference>
<accession>A0A3L9ZV21</accession>
<keyword evidence="4" id="KW-0808">Transferase</keyword>
<feature type="domain" description="PAS" evidence="14">
    <location>
        <begin position="1236"/>
        <end position="1306"/>
    </location>
</feature>
<dbReference type="SMART" id="SM00387">
    <property type="entry name" value="HATPase_c"/>
    <property type="match status" value="1"/>
</dbReference>
<dbReference type="PROSITE" id="PS50109">
    <property type="entry name" value="HIS_KIN"/>
    <property type="match status" value="1"/>
</dbReference>
<dbReference type="OrthoDB" id="9811889at2"/>
<feature type="domain" description="Response regulatory" evidence="13">
    <location>
        <begin position="1884"/>
        <end position="2002"/>
    </location>
</feature>
<feature type="domain" description="PAS" evidence="14">
    <location>
        <begin position="856"/>
        <end position="915"/>
    </location>
</feature>
<dbReference type="InterPro" id="IPR003594">
    <property type="entry name" value="HATPase_dom"/>
</dbReference>
<dbReference type="CDD" id="cd16922">
    <property type="entry name" value="HATPase_EvgS-ArcB-TorS-like"/>
    <property type="match status" value="1"/>
</dbReference>
<dbReference type="PANTHER" id="PTHR43304:SF1">
    <property type="entry name" value="PAC DOMAIN-CONTAINING PROTEIN"/>
    <property type="match status" value="1"/>
</dbReference>
<feature type="domain" description="PAS" evidence="14">
    <location>
        <begin position="417"/>
        <end position="487"/>
    </location>
</feature>
<feature type="domain" description="PAC" evidence="15">
    <location>
        <begin position="228"/>
        <end position="280"/>
    </location>
</feature>
<dbReference type="Gene3D" id="1.10.287.130">
    <property type="match status" value="1"/>
</dbReference>
<dbReference type="InterPro" id="IPR003661">
    <property type="entry name" value="HisK_dim/P_dom"/>
</dbReference>
<feature type="domain" description="PAS" evidence="14">
    <location>
        <begin position="1481"/>
        <end position="1525"/>
    </location>
</feature>
<dbReference type="SUPFAM" id="SSF55874">
    <property type="entry name" value="ATPase domain of HSP90 chaperone/DNA topoisomerase II/histidine kinase"/>
    <property type="match status" value="1"/>
</dbReference>
<sequence length="2005" mass="228614">MNTDKPSYEDLINIIKDKDFEISRLLRKEQSICNFDFYQTGSKDLVCIAGFEGFFTEVNPAFAKLLGYSEEELLSNPITEFVHPEDIDKTRDEAFLLTNYQSSVCFENRYIKKSREIVIIQWTITLSPDKKTIYGIGRDISEIRKNQEKSIFSENLLNDAQKIAKLGSWEFDLKHKKMIWSKELYSIFEIEAVPHQNLFQEFLSVFPSDKAAIFLNNVESAASSEDQFELECEVTLENKNTKWLSSIAIPLLDENGVVCGYRGTSQDITEKVLIQQAINEKEAAVTDYKLKLIEQENNKKFKNYIDNAPDGVFVIDNERNYLEANEAAVKLTGYSKEEIFKMKFGDLSFKEELDHTLNIFKVLQETGVMRGEIRLCRKDNGVVWCFVDAVRLSDKLFLGFVKDITEKKNAELKLEQNEKRFRTLVEYNDGIICILDKDLNTIFRSSSSSRITGYSNDEFQKISSIDYYHPDYLEYVMRMIEKSVLNPGTPIDLLFQVKHKNGKYIWLQGVLNNRIEDENIGGIIANLKDVTDSKIAHDIIVNEKEKFAKIASTSPGLIYSMRQNRDGSLCFPYASNAIEDIYGFLHADIEKDATRLLECIHKDDIENVTASIIETKTKLIPLKCEYRYNHPTKGLVWHNVNSLPIVEPEGTVICHGIVTDITDRISVEQKLLKANRLYSFISQMNQMMVRTTNEKDLFKEACKIAVDIGKFKMAWIGAIDEDSHKIFPLNFAGDDNGYFSRMKTISIDDEPVGRGPAGRCVRENSSIICNDIENDPAMLPWKEDALQCGYNSLMSVPIKISGKIIGAFSFYANEKNFFDQAEIDLLEGAAADIAFTLETFEKEILRKRAEDLVMESEKRYHALTEISPVGIFRTNCEGFITYVNPAWCKITGLSAEDGYGEGWINAVHEEDKEEIFNGWRDISNDVHASYTEFRYVLPNGTISWVIGKAIPERNLKNEIVGYIGTIVDISERKIAEDALLKEKQLSEMVINNLPGIFYLYDEDETIVKWNKNFETVTGYSESEISKMKPIDFYDDDFKYKIEKRIKNLFIKDAPGIEIELFTKDKRKVPFYINSHCLEYKGKKRLLGMGLDLSDIKKAEEKLKIANHRYEIISEATNDAVFEVNLITGESWNNKKFIDLLGFGSTEFNGVDNRVIWRSRLHPDDRERVIAKMDQTYVSSNNFWSDEFRFQKADGNYGIFYDRGIVTRDETGKAIRLNGAMIEITELKKIQELLVSSEEKYKSLIEQASDAIFTNDVVGNLLDVNESACLMLGYTKEELCSKNISDLYTKEELLRKPIMYKELLSGEQTILERNMRHKNGSLIAVEITAKMIVDGRIVAFVRDVSERKRINDEFKKVNKKMEAILGAIPDLLFEVDVNGKIYNYHSRRNDLLAMPASHFLDKNFSDILPLSASNVCLEAIKEAHEKGFSSGKQYTLELDTGMHWFELSVAPMIESADHEIHFICLCRDITTAKEFDSSLFKSEERYRGLLNNLDAAIVVHAADTSIIISNNKAAELLGLSDDQMKGVKSIDPSWNFLNEDESAMKLEDFPVIQIINTMQPLKNFTVGVVRPTFKDIVWILVNGYPNVDQNGVITEIVVSFLDITEQKVMEMELLKSKELAESASRAKTDFLANMSHEIRTPLNGIIGFTHLLMKSNLKKNQAEYMTTVNESAISLMEIVNNVLDFSKIESGKLELDVEKVNLHKLTSQIINLFSFQAIQKGIDLALNIDESVPQFILADSVRLKQVLVNLLSNAIKFTDFGQIRMDITEILSTEKNHTTLKFSVKDTGVGIKSVNNEKIFQSFVQEDNSTNRKFGGTGLGLAISNQLLALMDSKLHLISSYGDGSDFYFVIKFKKVKNTKDPDLMLALTINEDVITPAHTLSNNKVLIVEDNKINMLLAKTLVKRIITNCIVFEAKDGNEAVEIYKKEKPDVILMDIQMPNKNGYEATNEIRQLNDSDKIPIIAITAGIMVGDKEKCFEAGMNDYLPKPIIQVDLEQILLKWLHKK</sequence>
<evidence type="ECO:0000256" key="9">
    <source>
        <dbReference type="ARBA" id="ARBA00064003"/>
    </source>
</evidence>
<dbReference type="InterPro" id="IPR029016">
    <property type="entry name" value="GAF-like_dom_sf"/>
</dbReference>